<sequence length="97" mass="10822">MLFRESSKRNHWLLLLATPLLLCRLVPTAVRKKGQRQGSGGGARRLDLLSFPPLSPPCTRHQVELRGELGLDGSPPSQFEIEKTMMLLEQLSAMVTL</sequence>
<evidence type="ECO:0000256" key="1">
    <source>
        <dbReference type="SAM" id="SignalP"/>
    </source>
</evidence>
<dbReference type="WBParaSite" id="jg806">
    <property type="protein sequence ID" value="jg806"/>
    <property type="gene ID" value="jg806"/>
</dbReference>
<reference evidence="3 4" key="1">
    <citation type="submission" date="2022-11" db="UniProtKB">
        <authorList>
            <consortium name="WormBaseParasite"/>
        </authorList>
    </citation>
    <scope>IDENTIFICATION</scope>
</reference>
<accession>A0A915EPP5</accession>
<feature type="signal peptide" evidence="1">
    <location>
        <begin position="1"/>
        <end position="28"/>
    </location>
</feature>
<keyword evidence="1" id="KW-0732">Signal</keyword>
<protein>
    <submittedName>
        <fullName evidence="3 4">Secreted protein</fullName>
    </submittedName>
</protein>
<dbReference type="AlphaFoldDB" id="A0A915EPP5"/>
<name>A0A915EPP5_9BILA</name>
<keyword evidence="2" id="KW-1185">Reference proteome</keyword>
<dbReference type="Proteomes" id="UP000887574">
    <property type="component" value="Unplaced"/>
</dbReference>
<evidence type="ECO:0000313" key="4">
    <source>
        <dbReference type="WBParaSite" id="jg816"/>
    </source>
</evidence>
<proteinExistence type="predicted"/>
<evidence type="ECO:0000313" key="2">
    <source>
        <dbReference type="Proteomes" id="UP000887574"/>
    </source>
</evidence>
<organism evidence="2 4">
    <name type="scientific">Ditylenchus dipsaci</name>
    <dbReference type="NCBI Taxonomy" id="166011"/>
    <lineage>
        <taxon>Eukaryota</taxon>
        <taxon>Metazoa</taxon>
        <taxon>Ecdysozoa</taxon>
        <taxon>Nematoda</taxon>
        <taxon>Chromadorea</taxon>
        <taxon>Rhabditida</taxon>
        <taxon>Tylenchina</taxon>
        <taxon>Tylenchomorpha</taxon>
        <taxon>Sphaerularioidea</taxon>
        <taxon>Anguinidae</taxon>
        <taxon>Anguininae</taxon>
        <taxon>Ditylenchus</taxon>
    </lineage>
</organism>
<dbReference type="WBParaSite" id="jg816">
    <property type="protein sequence ID" value="jg816"/>
    <property type="gene ID" value="jg816"/>
</dbReference>
<feature type="chain" id="PRO_5041109863" evidence="1">
    <location>
        <begin position="29"/>
        <end position="97"/>
    </location>
</feature>
<evidence type="ECO:0000313" key="3">
    <source>
        <dbReference type="WBParaSite" id="jg806"/>
    </source>
</evidence>